<dbReference type="InParanoid" id="A0A673BRF5"/>
<evidence type="ECO:0000256" key="5">
    <source>
        <dbReference type="ARBA" id="ARBA00043266"/>
    </source>
</evidence>
<sequence>IITALKFVKIISLSNVLHLLLLGSISVNSIRPQEVEVSETEGKSVTLTCDTENSDSDINLHWYRQHSDLQPPHFILWKRAQNSPTQYIRDLYRGRFTSETPDQTTQLTIKDLTLADTALYYCALETQ</sequence>
<reference evidence="8" key="1">
    <citation type="submission" date="2019-06" db="EMBL/GenBank/DDBJ databases">
        <authorList>
            <consortium name="Wellcome Sanger Institute Data Sharing"/>
        </authorList>
    </citation>
    <scope>NUCLEOTIDE SEQUENCE [LARGE SCALE GENOMIC DNA]</scope>
</reference>
<keyword evidence="5" id="KW-1279">T cell receptor</keyword>
<keyword evidence="5" id="KW-0391">Immunity</keyword>
<dbReference type="PANTHER" id="PTHR19367">
    <property type="entry name" value="T-CELL RECEPTOR ALPHA CHAIN V REGION"/>
    <property type="match status" value="1"/>
</dbReference>
<dbReference type="GO" id="GO:0002250">
    <property type="term" value="P:adaptive immune response"/>
    <property type="evidence" value="ECO:0007669"/>
    <property type="project" value="UniProtKB-KW"/>
</dbReference>
<keyword evidence="3" id="KW-0675">Receptor</keyword>
<feature type="chain" id="PRO_5025612944" description="Ig-like domain-containing protein" evidence="6">
    <location>
        <begin position="30"/>
        <end position="127"/>
    </location>
</feature>
<dbReference type="SUPFAM" id="SSF48726">
    <property type="entry name" value="Immunoglobulin"/>
    <property type="match status" value="1"/>
</dbReference>
<proteinExistence type="predicted"/>
<evidence type="ECO:0000313" key="8">
    <source>
        <dbReference type="Ensembl" id="ENSSORP00005045381.1"/>
    </source>
</evidence>
<dbReference type="InterPro" id="IPR051287">
    <property type="entry name" value="TCR_variable_region"/>
</dbReference>
<dbReference type="CDD" id="cd00099">
    <property type="entry name" value="IgV"/>
    <property type="match status" value="1"/>
</dbReference>
<dbReference type="Gene3D" id="2.60.40.10">
    <property type="entry name" value="Immunoglobulins"/>
    <property type="match status" value="1"/>
</dbReference>
<dbReference type="PANTHER" id="PTHR19367:SF18">
    <property type="entry name" value="T CELL RECEPTOR ALPHA VARIABLE 16"/>
    <property type="match status" value="1"/>
</dbReference>
<feature type="domain" description="Ig-like" evidence="7">
    <location>
        <begin position="32"/>
        <end position="127"/>
    </location>
</feature>
<evidence type="ECO:0000259" key="7">
    <source>
        <dbReference type="PROSITE" id="PS50835"/>
    </source>
</evidence>
<organism evidence="8 9">
    <name type="scientific">Sphaeramia orbicularis</name>
    <name type="common">orbiculate cardinalfish</name>
    <dbReference type="NCBI Taxonomy" id="375764"/>
    <lineage>
        <taxon>Eukaryota</taxon>
        <taxon>Metazoa</taxon>
        <taxon>Chordata</taxon>
        <taxon>Craniata</taxon>
        <taxon>Vertebrata</taxon>
        <taxon>Euteleostomi</taxon>
        <taxon>Actinopterygii</taxon>
        <taxon>Neopterygii</taxon>
        <taxon>Teleostei</taxon>
        <taxon>Neoteleostei</taxon>
        <taxon>Acanthomorphata</taxon>
        <taxon>Gobiaria</taxon>
        <taxon>Kurtiformes</taxon>
        <taxon>Apogonoidei</taxon>
        <taxon>Apogonidae</taxon>
        <taxon>Apogoninae</taxon>
        <taxon>Sphaeramia</taxon>
    </lineage>
</organism>
<keyword evidence="1 6" id="KW-0732">Signal</keyword>
<reference evidence="8" key="2">
    <citation type="submission" date="2025-08" db="UniProtKB">
        <authorList>
            <consortium name="Ensembl"/>
        </authorList>
    </citation>
    <scope>IDENTIFICATION</scope>
</reference>
<dbReference type="Proteomes" id="UP000472271">
    <property type="component" value="Chromosome 17"/>
</dbReference>
<dbReference type="SMART" id="SM00409">
    <property type="entry name" value="IG"/>
    <property type="match status" value="1"/>
</dbReference>
<dbReference type="InterPro" id="IPR003599">
    <property type="entry name" value="Ig_sub"/>
</dbReference>
<evidence type="ECO:0000256" key="3">
    <source>
        <dbReference type="ARBA" id="ARBA00023170"/>
    </source>
</evidence>
<name>A0A673BRF5_9TELE</name>
<feature type="signal peptide" evidence="6">
    <location>
        <begin position="1"/>
        <end position="29"/>
    </location>
</feature>
<evidence type="ECO:0000256" key="4">
    <source>
        <dbReference type="ARBA" id="ARBA00023319"/>
    </source>
</evidence>
<evidence type="ECO:0000256" key="2">
    <source>
        <dbReference type="ARBA" id="ARBA00023130"/>
    </source>
</evidence>
<dbReference type="InterPro" id="IPR013783">
    <property type="entry name" value="Ig-like_fold"/>
</dbReference>
<evidence type="ECO:0000313" key="9">
    <source>
        <dbReference type="Proteomes" id="UP000472271"/>
    </source>
</evidence>
<keyword evidence="4" id="KW-0393">Immunoglobulin domain</keyword>
<keyword evidence="2" id="KW-1064">Adaptive immunity</keyword>
<dbReference type="Pfam" id="PF07686">
    <property type="entry name" value="V-set"/>
    <property type="match status" value="1"/>
</dbReference>
<dbReference type="AlphaFoldDB" id="A0A673BRF5"/>
<reference evidence="8" key="3">
    <citation type="submission" date="2025-09" db="UniProtKB">
        <authorList>
            <consortium name="Ensembl"/>
        </authorList>
    </citation>
    <scope>IDENTIFICATION</scope>
</reference>
<dbReference type="Ensembl" id="ENSSORT00005046531.1">
    <property type="protein sequence ID" value="ENSSORP00005045381.1"/>
    <property type="gene ID" value="ENSSORG00005020847.1"/>
</dbReference>
<dbReference type="InterPro" id="IPR007110">
    <property type="entry name" value="Ig-like_dom"/>
</dbReference>
<dbReference type="GO" id="GO:0042101">
    <property type="term" value="C:T cell receptor complex"/>
    <property type="evidence" value="ECO:0007669"/>
    <property type="project" value="UniProtKB-KW"/>
</dbReference>
<dbReference type="InterPro" id="IPR013106">
    <property type="entry name" value="Ig_V-set"/>
</dbReference>
<protein>
    <recommendedName>
        <fullName evidence="7">Ig-like domain-containing protein</fullName>
    </recommendedName>
</protein>
<dbReference type="PROSITE" id="PS50835">
    <property type="entry name" value="IG_LIKE"/>
    <property type="match status" value="1"/>
</dbReference>
<evidence type="ECO:0000256" key="1">
    <source>
        <dbReference type="ARBA" id="ARBA00022729"/>
    </source>
</evidence>
<evidence type="ECO:0000256" key="6">
    <source>
        <dbReference type="SAM" id="SignalP"/>
    </source>
</evidence>
<dbReference type="SMART" id="SM00406">
    <property type="entry name" value="IGv"/>
    <property type="match status" value="1"/>
</dbReference>
<dbReference type="InterPro" id="IPR036179">
    <property type="entry name" value="Ig-like_dom_sf"/>
</dbReference>
<keyword evidence="9" id="KW-1185">Reference proteome</keyword>
<accession>A0A673BRF5</accession>